<sequence length="36" mass="4045">MPRFGYPGNFHNATIPKRRDVVVNVLAPTVPYNDST</sequence>
<dbReference type="EMBL" id="LATX01002019">
    <property type="protein sequence ID" value="KTB35019.1"/>
    <property type="molecule type" value="Genomic_DNA"/>
</dbReference>
<organism evidence="1 2">
    <name type="scientific">Moniliophthora roreri</name>
    <name type="common">Frosty pod rot fungus</name>
    <name type="synonym">Monilia roreri</name>
    <dbReference type="NCBI Taxonomy" id="221103"/>
    <lineage>
        <taxon>Eukaryota</taxon>
        <taxon>Fungi</taxon>
        <taxon>Dikarya</taxon>
        <taxon>Basidiomycota</taxon>
        <taxon>Agaricomycotina</taxon>
        <taxon>Agaricomycetes</taxon>
        <taxon>Agaricomycetidae</taxon>
        <taxon>Agaricales</taxon>
        <taxon>Marasmiineae</taxon>
        <taxon>Marasmiaceae</taxon>
        <taxon>Moniliophthora</taxon>
    </lineage>
</organism>
<reference evidence="1 2" key="1">
    <citation type="submission" date="2015-12" db="EMBL/GenBank/DDBJ databases">
        <title>Draft genome sequence of Moniliophthora roreri, the causal agent of frosty pod rot of cacao.</title>
        <authorList>
            <person name="Aime M.C."/>
            <person name="Diaz-Valderrama J.R."/>
            <person name="Kijpornyongpan T."/>
            <person name="Phillips-Mora W."/>
        </authorList>
    </citation>
    <scope>NUCLEOTIDE SEQUENCE [LARGE SCALE GENOMIC DNA]</scope>
    <source>
        <strain evidence="1 2">MCA 2952</strain>
    </source>
</reference>
<protein>
    <submittedName>
        <fullName evidence="1">Uncharacterized protein</fullName>
    </submittedName>
</protein>
<name>A0A0W0FF97_MONRR</name>
<gene>
    <name evidence="1" type="ORF">WG66_12353</name>
</gene>
<evidence type="ECO:0000313" key="1">
    <source>
        <dbReference type="EMBL" id="KTB35019.1"/>
    </source>
</evidence>
<dbReference type="Proteomes" id="UP000054988">
    <property type="component" value="Unassembled WGS sequence"/>
</dbReference>
<evidence type="ECO:0000313" key="2">
    <source>
        <dbReference type="Proteomes" id="UP000054988"/>
    </source>
</evidence>
<dbReference type="AlphaFoldDB" id="A0A0W0FF97"/>
<accession>A0A0W0FF97</accession>
<comment type="caution">
    <text evidence="1">The sequence shown here is derived from an EMBL/GenBank/DDBJ whole genome shotgun (WGS) entry which is preliminary data.</text>
</comment>
<proteinExistence type="predicted"/>